<evidence type="ECO:0000256" key="11">
    <source>
        <dbReference type="HAMAP-Rule" id="MF_01576"/>
    </source>
</evidence>
<dbReference type="GO" id="GO:0005829">
    <property type="term" value="C:cytosol"/>
    <property type="evidence" value="ECO:0007669"/>
    <property type="project" value="TreeGrafter"/>
</dbReference>
<dbReference type="EMBL" id="PFAJ01000017">
    <property type="protein sequence ID" value="PIR97448.1"/>
    <property type="molecule type" value="Genomic_DNA"/>
</dbReference>
<keyword evidence="10 11" id="KW-0511">Multifunctional enzyme</keyword>
<dbReference type="InterPro" id="IPR020867">
    <property type="entry name" value="THF_DH/CycHdrlase_CS"/>
</dbReference>
<evidence type="ECO:0000313" key="14">
    <source>
        <dbReference type="EMBL" id="PIR97448.1"/>
    </source>
</evidence>
<dbReference type="InterPro" id="IPR020631">
    <property type="entry name" value="THF_DH/CycHdrlase_NAD-bd_dom"/>
</dbReference>
<evidence type="ECO:0000259" key="12">
    <source>
        <dbReference type="Pfam" id="PF00763"/>
    </source>
</evidence>
<dbReference type="Pfam" id="PF00763">
    <property type="entry name" value="THF_DHG_CYH"/>
    <property type="match status" value="1"/>
</dbReference>
<evidence type="ECO:0000256" key="3">
    <source>
        <dbReference type="ARBA" id="ARBA00022563"/>
    </source>
</evidence>
<keyword evidence="9 11" id="KW-0486">Methionine biosynthesis</keyword>
<evidence type="ECO:0000256" key="9">
    <source>
        <dbReference type="ARBA" id="ARBA00023167"/>
    </source>
</evidence>
<keyword evidence="5 11" id="KW-0378">Hydrolase</keyword>
<dbReference type="GO" id="GO:0004477">
    <property type="term" value="F:methenyltetrahydrofolate cyclohydrolase activity"/>
    <property type="evidence" value="ECO:0007669"/>
    <property type="project" value="UniProtKB-UniRule"/>
</dbReference>
<dbReference type="Proteomes" id="UP000230557">
    <property type="component" value="Unassembled WGS sequence"/>
</dbReference>
<dbReference type="AlphaFoldDB" id="A0A2H0VEB7"/>
<comment type="caution">
    <text evidence="14">The sequence shown here is derived from an EMBL/GenBank/DDBJ whole genome shotgun (WGS) entry which is preliminary data.</text>
</comment>
<evidence type="ECO:0000256" key="8">
    <source>
        <dbReference type="ARBA" id="ARBA00023102"/>
    </source>
</evidence>
<keyword evidence="6 11" id="KW-0521">NADP</keyword>
<dbReference type="Gene3D" id="3.40.50.10860">
    <property type="entry name" value="Leucine Dehydrogenase, chain A, domain 1"/>
    <property type="match status" value="1"/>
</dbReference>
<feature type="domain" description="Tetrahydrofolate dehydrogenase/cyclohydrolase catalytic" evidence="12">
    <location>
        <begin position="5"/>
        <end position="121"/>
    </location>
</feature>
<dbReference type="InterPro" id="IPR020630">
    <property type="entry name" value="THF_DH/CycHdrlase_cat_dom"/>
</dbReference>
<evidence type="ECO:0000313" key="15">
    <source>
        <dbReference type="Proteomes" id="UP000230557"/>
    </source>
</evidence>
<dbReference type="GO" id="GO:0009086">
    <property type="term" value="P:methionine biosynthetic process"/>
    <property type="evidence" value="ECO:0007669"/>
    <property type="project" value="UniProtKB-KW"/>
</dbReference>
<keyword evidence="8 11" id="KW-0368">Histidine biosynthesis</keyword>
<gene>
    <name evidence="11" type="primary">folD</name>
    <name evidence="14" type="ORF">COT91_01425</name>
</gene>
<protein>
    <recommendedName>
        <fullName evidence="11">Bifunctional protein FolD</fullName>
    </recommendedName>
    <domain>
        <recommendedName>
            <fullName evidence="11">Methylenetetrahydrofolate dehydrogenase</fullName>
            <ecNumber evidence="11">1.5.1.5</ecNumber>
        </recommendedName>
    </domain>
    <domain>
        <recommendedName>
            <fullName evidence="11">Methenyltetrahydrofolate cyclohydrolase</fullName>
            <ecNumber evidence="11">3.5.4.9</ecNumber>
        </recommendedName>
    </domain>
</protein>
<comment type="pathway">
    <text evidence="1 11">One-carbon metabolism; tetrahydrofolate interconversion.</text>
</comment>
<dbReference type="GO" id="GO:0006164">
    <property type="term" value="P:purine nucleotide biosynthetic process"/>
    <property type="evidence" value="ECO:0007669"/>
    <property type="project" value="UniProtKB-KW"/>
</dbReference>
<dbReference type="SUPFAM" id="SSF51735">
    <property type="entry name" value="NAD(P)-binding Rossmann-fold domains"/>
    <property type="match status" value="1"/>
</dbReference>
<dbReference type="SUPFAM" id="SSF53223">
    <property type="entry name" value="Aminoacid dehydrogenase-like, N-terminal domain"/>
    <property type="match status" value="1"/>
</dbReference>
<reference evidence="15" key="1">
    <citation type="submission" date="2017-09" db="EMBL/GenBank/DDBJ databases">
        <title>Depth-based differentiation of microbial function through sediment-hosted aquifers and enrichment of novel symbionts in the deep terrestrial subsurface.</title>
        <authorList>
            <person name="Probst A.J."/>
            <person name="Ladd B."/>
            <person name="Jarett J.K."/>
            <person name="Geller-Mcgrath D.E."/>
            <person name="Sieber C.M.K."/>
            <person name="Emerson J.B."/>
            <person name="Anantharaman K."/>
            <person name="Thomas B.C."/>
            <person name="Malmstrom R."/>
            <person name="Stieglmeier M."/>
            <person name="Klingl A."/>
            <person name="Woyke T."/>
            <person name="Ryan C.M."/>
            <person name="Banfield J.F."/>
        </authorList>
    </citation>
    <scope>NUCLEOTIDE SEQUENCE [LARGE SCALE GENOMIC DNA]</scope>
</reference>
<dbReference type="InterPro" id="IPR046346">
    <property type="entry name" value="Aminoacid_DH-like_N_sf"/>
</dbReference>
<dbReference type="EC" id="1.5.1.5" evidence="11"/>
<dbReference type="UniPathway" id="UPA00193"/>
<dbReference type="HAMAP" id="MF_01576">
    <property type="entry name" value="THF_DHG_CYH"/>
    <property type="match status" value="1"/>
</dbReference>
<name>A0A2H0VEB7_9BACT</name>
<evidence type="ECO:0000256" key="4">
    <source>
        <dbReference type="ARBA" id="ARBA00022755"/>
    </source>
</evidence>
<dbReference type="PROSITE" id="PS00767">
    <property type="entry name" value="THF_DHG_CYH_2"/>
    <property type="match status" value="1"/>
</dbReference>
<keyword evidence="11" id="KW-0028">Amino-acid biosynthesis</keyword>
<comment type="caution">
    <text evidence="11">Lacks conserved residue(s) required for the propagation of feature annotation.</text>
</comment>
<dbReference type="EC" id="3.5.4.9" evidence="11"/>
<feature type="binding site" evidence="11">
    <location>
        <begin position="166"/>
        <end position="168"/>
    </location>
    <ligand>
        <name>NADP(+)</name>
        <dbReference type="ChEBI" id="CHEBI:58349"/>
    </ligand>
</feature>
<dbReference type="GO" id="GO:0035999">
    <property type="term" value="P:tetrahydrofolate interconversion"/>
    <property type="evidence" value="ECO:0007669"/>
    <property type="project" value="UniProtKB-UniRule"/>
</dbReference>
<dbReference type="CDD" id="cd01080">
    <property type="entry name" value="NAD_bind_m-THF_DH_Cyclohyd"/>
    <property type="match status" value="1"/>
</dbReference>
<evidence type="ECO:0000256" key="5">
    <source>
        <dbReference type="ARBA" id="ARBA00022801"/>
    </source>
</evidence>
<organism evidence="14 15">
    <name type="scientific">Candidatus Doudnabacteria bacterium CG10_big_fil_rev_8_21_14_0_10_41_10</name>
    <dbReference type="NCBI Taxonomy" id="1974551"/>
    <lineage>
        <taxon>Bacteria</taxon>
        <taxon>Candidatus Doudnaibacteriota</taxon>
    </lineage>
</organism>
<dbReference type="InterPro" id="IPR000672">
    <property type="entry name" value="THF_DH/CycHdrlase"/>
</dbReference>
<dbReference type="PRINTS" id="PR00085">
    <property type="entry name" value="THFDHDRGNASE"/>
</dbReference>
<keyword evidence="4 11" id="KW-0658">Purine biosynthesis</keyword>
<proteinExistence type="inferred from homology"/>
<dbReference type="PANTHER" id="PTHR48099:SF5">
    <property type="entry name" value="C-1-TETRAHYDROFOLATE SYNTHASE, CYTOPLASMIC"/>
    <property type="match status" value="1"/>
</dbReference>
<comment type="function">
    <text evidence="11">Catalyzes the oxidation of 5,10-methylenetetrahydrofolate to 5,10-methenyltetrahydrofolate and then the hydrolysis of 5,10-methenyltetrahydrofolate to 10-formyltetrahydrofolate.</text>
</comment>
<comment type="subunit">
    <text evidence="2 11">Homodimer.</text>
</comment>
<sequence>MATIVDGKKISKEILGDLQTRVKALVGKHNQPHLAVVLVGNDKPSQTYVGMKEQAAEKIGIKFSRFEFPGDISKEELILEIKKIQNTHGLSGLIVQLPVPEKLWPHTREIVDTIDLGIDVDCLSHLSLGRVMMNNSPIVPPTPGAILEILKYYKVDLQGKHVCLVGRGDLIGKPLAAIFMNMRVALSVHGRDTKNLSDFTKTADVIITGVGKKNILTAEMVKDGCVVIDGGVSFEGGKMAGDVDFENVQKKASLITPVPGGVGPITVAKLLENTVFGCEQKN</sequence>
<dbReference type="PANTHER" id="PTHR48099">
    <property type="entry name" value="C-1-TETRAHYDROFOLATE SYNTHASE, CYTOPLASMIC-RELATED"/>
    <property type="match status" value="1"/>
</dbReference>
<dbReference type="GO" id="GO:0000105">
    <property type="term" value="P:L-histidine biosynthetic process"/>
    <property type="evidence" value="ECO:0007669"/>
    <property type="project" value="UniProtKB-KW"/>
</dbReference>
<evidence type="ECO:0000256" key="2">
    <source>
        <dbReference type="ARBA" id="ARBA00011738"/>
    </source>
</evidence>
<feature type="domain" description="Tetrahydrofolate dehydrogenase/cyclohydrolase NAD(P)-binding" evidence="13">
    <location>
        <begin position="140"/>
        <end position="280"/>
    </location>
</feature>
<evidence type="ECO:0000256" key="1">
    <source>
        <dbReference type="ARBA" id="ARBA00004777"/>
    </source>
</evidence>
<keyword evidence="3 11" id="KW-0554">One-carbon metabolism</keyword>
<accession>A0A2H0VEB7</accession>
<keyword evidence="7 11" id="KW-0560">Oxidoreductase</keyword>
<comment type="catalytic activity">
    <reaction evidence="11">
        <text>(6R)-5,10-methenyltetrahydrofolate + H2O = (6R)-10-formyltetrahydrofolate + H(+)</text>
        <dbReference type="Rhea" id="RHEA:23700"/>
        <dbReference type="ChEBI" id="CHEBI:15377"/>
        <dbReference type="ChEBI" id="CHEBI:15378"/>
        <dbReference type="ChEBI" id="CHEBI:57455"/>
        <dbReference type="ChEBI" id="CHEBI:195366"/>
        <dbReference type="EC" id="3.5.4.9"/>
    </reaction>
</comment>
<dbReference type="InterPro" id="IPR036291">
    <property type="entry name" value="NAD(P)-bd_dom_sf"/>
</dbReference>
<evidence type="ECO:0000259" key="13">
    <source>
        <dbReference type="Pfam" id="PF02882"/>
    </source>
</evidence>
<dbReference type="Pfam" id="PF02882">
    <property type="entry name" value="THF_DHG_CYH_C"/>
    <property type="match status" value="1"/>
</dbReference>
<dbReference type="GO" id="GO:0004488">
    <property type="term" value="F:methylenetetrahydrofolate dehydrogenase (NADP+) activity"/>
    <property type="evidence" value="ECO:0007669"/>
    <property type="project" value="UniProtKB-UniRule"/>
</dbReference>
<evidence type="ECO:0000256" key="7">
    <source>
        <dbReference type="ARBA" id="ARBA00023002"/>
    </source>
</evidence>
<evidence type="ECO:0000256" key="10">
    <source>
        <dbReference type="ARBA" id="ARBA00023268"/>
    </source>
</evidence>
<dbReference type="Gene3D" id="3.40.50.720">
    <property type="entry name" value="NAD(P)-binding Rossmann-like Domain"/>
    <property type="match status" value="1"/>
</dbReference>
<feature type="binding site" evidence="11">
    <location>
        <position position="232"/>
    </location>
    <ligand>
        <name>NADP(+)</name>
        <dbReference type="ChEBI" id="CHEBI:58349"/>
    </ligand>
</feature>
<evidence type="ECO:0000256" key="6">
    <source>
        <dbReference type="ARBA" id="ARBA00022857"/>
    </source>
</evidence>
<comment type="similarity">
    <text evidence="11">Belongs to the tetrahydrofolate dehydrogenase/cyclohydrolase family.</text>
</comment>
<dbReference type="FunFam" id="3.40.50.10860:FF:000005">
    <property type="entry name" value="C-1-tetrahydrofolate synthase, cytoplasmic, putative"/>
    <property type="match status" value="1"/>
</dbReference>
<comment type="catalytic activity">
    <reaction evidence="11">
        <text>(6R)-5,10-methylene-5,6,7,8-tetrahydrofolate + NADP(+) = (6R)-5,10-methenyltetrahydrofolate + NADPH</text>
        <dbReference type="Rhea" id="RHEA:22812"/>
        <dbReference type="ChEBI" id="CHEBI:15636"/>
        <dbReference type="ChEBI" id="CHEBI:57455"/>
        <dbReference type="ChEBI" id="CHEBI:57783"/>
        <dbReference type="ChEBI" id="CHEBI:58349"/>
        <dbReference type="EC" id="1.5.1.5"/>
    </reaction>
</comment>